<protein>
    <recommendedName>
        <fullName evidence="4">Polysaccharide biosynthesis protein C-terminal domain-containing protein</fullName>
    </recommendedName>
</protein>
<evidence type="ECO:0000313" key="2">
    <source>
        <dbReference type="EMBL" id="OBB78050.1"/>
    </source>
</evidence>
<organism evidence="2 3">
    <name type="scientific">Mycobacterium colombiense</name>
    <dbReference type="NCBI Taxonomy" id="339268"/>
    <lineage>
        <taxon>Bacteria</taxon>
        <taxon>Bacillati</taxon>
        <taxon>Actinomycetota</taxon>
        <taxon>Actinomycetes</taxon>
        <taxon>Mycobacteriales</taxon>
        <taxon>Mycobacteriaceae</taxon>
        <taxon>Mycobacterium</taxon>
        <taxon>Mycobacterium avium complex (MAC)</taxon>
    </lineage>
</organism>
<dbReference type="RefSeq" id="WP_064886186.1">
    <property type="nucleotide sequence ID" value="NZ_LZSX01000109.1"/>
</dbReference>
<evidence type="ECO:0000313" key="3">
    <source>
        <dbReference type="Proteomes" id="UP000091914"/>
    </source>
</evidence>
<comment type="caution">
    <text evidence="2">The sequence shown here is derived from an EMBL/GenBank/DDBJ whole genome shotgun (WGS) entry which is preliminary data.</text>
</comment>
<evidence type="ECO:0000256" key="1">
    <source>
        <dbReference type="SAM" id="Phobius"/>
    </source>
</evidence>
<reference evidence="2 3" key="1">
    <citation type="submission" date="2016-06" db="EMBL/GenBank/DDBJ databases">
        <authorList>
            <person name="Kjaerup R.B."/>
            <person name="Dalgaard T.S."/>
            <person name="Juul-Madsen H.R."/>
        </authorList>
    </citation>
    <scope>NUCLEOTIDE SEQUENCE [LARGE SCALE GENOMIC DNA]</scope>
    <source>
        <strain evidence="2 3">852002-51834_SCH5396731</strain>
    </source>
</reference>
<dbReference type="OrthoDB" id="3823611at2"/>
<keyword evidence="1" id="KW-1133">Transmembrane helix</keyword>
<feature type="transmembrane region" description="Helical" evidence="1">
    <location>
        <begin position="27"/>
        <end position="48"/>
    </location>
</feature>
<dbReference type="AlphaFoldDB" id="A0A1A0V490"/>
<proteinExistence type="predicted"/>
<evidence type="ECO:0008006" key="4">
    <source>
        <dbReference type="Google" id="ProtNLM"/>
    </source>
</evidence>
<name>A0A1A0V490_9MYCO</name>
<keyword evidence="1" id="KW-0812">Transmembrane</keyword>
<feature type="transmembrane region" description="Helical" evidence="1">
    <location>
        <begin position="55"/>
        <end position="73"/>
    </location>
</feature>
<sequence length="117" mass="12204">MVVLALVQATLAGNFLGGQYDALMLHALGARAITITSAVQVVILAWVWRVGGPPGALVGAVVQTLLLVAEFAAGELRLAALHIPLGVLLVVGIVQLATMIWRTPLPDRYTVESEAGP</sequence>
<dbReference type="EMBL" id="LZSX01000109">
    <property type="protein sequence ID" value="OBB78050.1"/>
    <property type="molecule type" value="Genomic_DNA"/>
</dbReference>
<gene>
    <name evidence="2" type="ORF">A5760_22625</name>
</gene>
<feature type="transmembrane region" description="Helical" evidence="1">
    <location>
        <begin position="79"/>
        <end position="101"/>
    </location>
</feature>
<accession>A0A1A0V490</accession>
<keyword evidence="1" id="KW-0472">Membrane</keyword>
<dbReference type="Proteomes" id="UP000091914">
    <property type="component" value="Unassembled WGS sequence"/>
</dbReference>